<evidence type="ECO:0000313" key="1">
    <source>
        <dbReference type="EMBL" id="MCI90438.1"/>
    </source>
</evidence>
<name>A0A392VPV5_9FABA</name>
<dbReference type="EMBL" id="LXQA011244703">
    <property type="protein sequence ID" value="MCI90438.1"/>
    <property type="molecule type" value="Genomic_DNA"/>
</dbReference>
<reference evidence="1 2" key="1">
    <citation type="journal article" date="2018" name="Front. Plant Sci.">
        <title>Red Clover (Trifolium pratense) and Zigzag Clover (T. medium) - A Picture of Genomic Similarities and Differences.</title>
        <authorList>
            <person name="Dluhosova J."/>
            <person name="Istvanek J."/>
            <person name="Nedelnik J."/>
            <person name="Repkova J."/>
        </authorList>
    </citation>
    <scope>NUCLEOTIDE SEQUENCE [LARGE SCALE GENOMIC DNA]</scope>
    <source>
        <strain evidence="2">cv. 10/8</strain>
        <tissue evidence="1">Leaf</tissue>
    </source>
</reference>
<sequence>MVADALSRKSVSACSTVVASQHELLETFRDLHLTVRFAPGALKLGMI</sequence>
<feature type="non-terminal residue" evidence="1">
    <location>
        <position position="47"/>
    </location>
</feature>
<protein>
    <submittedName>
        <fullName evidence="1">Uncharacterized protein</fullName>
    </submittedName>
</protein>
<keyword evidence="2" id="KW-1185">Reference proteome</keyword>
<dbReference type="AlphaFoldDB" id="A0A392VPV5"/>
<evidence type="ECO:0000313" key="2">
    <source>
        <dbReference type="Proteomes" id="UP000265520"/>
    </source>
</evidence>
<proteinExistence type="predicted"/>
<accession>A0A392VPV5</accession>
<comment type="caution">
    <text evidence="1">The sequence shown here is derived from an EMBL/GenBank/DDBJ whole genome shotgun (WGS) entry which is preliminary data.</text>
</comment>
<dbReference type="Proteomes" id="UP000265520">
    <property type="component" value="Unassembled WGS sequence"/>
</dbReference>
<organism evidence="1 2">
    <name type="scientific">Trifolium medium</name>
    <dbReference type="NCBI Taxonomy" id="97028"/>
    <lineage>
        <taxon>Eukaryota</taxon>
        <taxon>Viridiplantae</taxon>
        <taxon>Streptophyta</taxon>
        <taxon>Embryophyta</taxon>
        <taxon>Tracheophyta</taxon>
        <taxon>Spermatophyta</taxon>
        <taxon>Magnoliopsida</taxon>
        <taxon>eudicotyledons</taxon>
        <taxon>Gunneridae</taxon>
        <taxon>Pentapetalae</taxon>
        <taxon>rosids</taxon>
        <taxon>fabids</taxon>
        <taxon>Fabales</taxon>
        <taxon>Fabaceae</taxon>
        <taxon>Papilionoideae</taxon>
        <taxon>50 kb inversion clade</taxon>
        <taxon>NPAAA clade</taxon>
        <taxon>Hologalegina</taxon>
        <taxon>IRL clade</taxon>
        <taxon>Trifolieae</taxon>
        <taxon>Trifolium</taxon>
    </lineage>
</organism>